<keyword evidence="1" id="KW-0969">Cilium</keyword>
<name>A0A845QZW6_9CLOT</name>
<keyword evidence="2" id="KW-1185">Reference proteome</keyword>
<dbReference type="RefSeq" id="WP_160198329.1">
    <property type="nucleotide sequence ID" value="NZ_QXXA01000016.1"/>
</dbReference>
<dbReference type="InterPro" id="IPR013367">
    <property type="entry name" value="Flagellar_put"/>
</dbReference>
<proteinExistence type="predicted"/>
<evidence type="ECO:0000313" key="2">
    <source>
        <dbReference type="Proteomes" id="UP000467132"/>
    </source>
</evidence>
<dbReference type="Proteomes" id="UP000467132">
    <property type="component" value="Unassembled WGS sequence"/>
</dbReference>
<sequence>MKTYNIHHVNQKVHQKNNKNFKSNISFGDVLDNINNIKFSKHAMKRIDDRNISIDKKDVEKINTAINNAREKGIDQALILMDNKAFIASVTKNTIITTINRDNLKDNVFTNIDGAVII</sequence>
<evidence type="ECO:0000313" key="1">
    <source>
        <dbReference type="EMBL" id="NBI07861.1"/>
    </source>
</evidence>
<gene>
    <name evidence="1" type="ORF">D3Z33_13455</name>
</gene>
<comment type="caution">
    <text evidence="1">The sequence shown here is derived from an EMBL/GenBank/DDBJ whole genome shotgun (WGS) entry which is preliminary data.</text>
</comment>
<dbReference type="EMBL" id="QXXA01000016">
    <property type="protein sequence ID" value="NBI07861.1"/>
    <property type="molecule type" value="Genomic_DNA"/>
</dbReference>
<organism evidence="1 2">
    <name type="scientific">Senegalia massiliensis</name>
    <dbReference type="NCBI Taxonomy" id="1720316"/>
    <lineage>
        <taxon>Bacteria</taxon>
        <taxon>Bacillati</taxon>
        <taxon>Bacillota</taxon>
        <taxon>Clostridia</taxon>
        <taxon>Eubacteriales</taxon>
        <taxon>Clostridiaceae</taxon>
        <taxon>Senegalia</taxon>
    </lineage>
</organism>
<dbReference type="Pfam" id="PF12611">
    <property type="entry name" value="Flagellar_put"/>
    <property type="match status" value="1"/>
</dbReference>
<keyword evidence="1" id="KW-0966">Cell projection</keyword>
<reference evidence="1 2" key="1">
    <citation type="submission" date="2018-08" db="EMBL/GenBank/DDBJ databases">
        <title>Murine metabolic-syndrome-specific gut microbial biobank.</title>
        <authorList>
            <person name="Liu C."/>
        </authorList>
    </citation>
    <scope>NUCLEOTIDE SEQUENCE [LARGE SCALE GENOMIC DNA]</scope>
    <source>
        <strain evidence="1 2">583</strain>
    </source>
</reference>
<protein>
    <submittedName>
        <fullName evidence="1">Flagellar protein</fullName>
    </submittedName>
</protein>
<keyword evidence="1" id="KW-0282">Flagellum</keyword>
<dbReference type="NCBIfam" id="TIGR02530">
    <property type="entry name" value="flg_new"/>
    <property type="match status" value="1"/>
</dbReference>
<dbReference type="AlphaFoldDB" id="A0A845QZW6"/>
<dbReference type="OrthoDB" id="165650at2"/>
<accession>A0A845QZW6</accession>